<evidence type="ECO:0000313" key="4">
    <source>
        <dbReference type="EMBL" id="TMM54389.1"/>
    </source>
</evidence>
<keyword evidence="2" id="KW-0597">Phosphoprotein</keyword>
<dbReference type="SMART" id="SM00073">
    <property type="entry name" value="HPT"/>
    <property type="match status" value="1"/>
</dbReference>
<organism evidence="4 5">
    <name type="scientific">Sulfitobacter sabulilitoris</name>
    <dbReference type="NCBI Taxonomy" id="2562655"/>
    <lineage>
        <taxon>Bacteria</taxon>
        <taxon>Pseudomonadati</taxon>
        <taxon>Pseudomonadota</taxon>
        <taxon>Alphaproteobacteria</taxon>
        <taxon>Rhodobacterales</taxon>
        <taxon>Roseobacteraceae</taxon>
        <taxon>Sulfitobacter</taxon>
    </lineage>
</organism>
<dbReference type="InterPro" id="IPR008207">
    <property type="entry name" value="Sig_transdc_His_kin_Hpt_dom"/>
</dbReference>
<dbReference type="RefSeq" id="WP_138660561.1">
    <property type="nucleotide sequence ID" value="NZ_VANS01000001.1"/>
</dbReference>
<reference evidence="4 5" key="1">
    <citation type="submission" date="2019-05" db="EMBL/GenBank/DDBJ databases">
        <title>Sulfitobacter sabulilitoris sp. nov., isolated from a marine sand.</title>
        <authorList>
            <person name="Yoon J.-H."/>
        </authorList>
    </citation>
    <scope>NUCLEOTIDE SEQUENCE [LARGE SCALE GENOMIC DNA]</scope>
    <source>
        <strain evidence="4 5">HSMS-29</strain>
    </source>
</reference>
<name>A0A5S3PJ19_9RHOB</name>
<proteinExistence type="predicted"/>
<keyword evidence="1" id="KW-0902">Two-component regulatory system</keyword>
<evidence type="ECO:0000259" key="3">
    <source>
        <dbReference type="PROSITE" id="PS50894"/>
    </source>
</evidence>
<feature type="modified residue" description="Phosphohistidine" evidence="2">
    <location>
        <position position="58"/>
    </location>
</feature>
<keyword evidence="5" id="KW-1185">Reference proteome</keyword>
<dbReference type="AlphaFoldDB" id="A0A5S3PJ19"/>
<dbReference type="Proteomes" id="UP000309550">
    <property type="component" value="Unassembled WGS sequence"/>
</dbReference>
<dbReference type="SUPFAM" id="SSF47226">
    <property type="entry name" value="Histidine-containing phosphotransfer domain, HPT domain"/>
    <property type="match status" value="1"/>
</dbReference>
<dbReference type="GO" id="GO:0000160">
    <property type="term" value="P:phosphorelay signal transduction system"/>
    <property type="evidence" value="ECO:0007669"/>
    <property type="project" value="UniProtKB-KW"/>
</dbReference>
<dbReference type="GO" id="GO:0004672">
    <property type="term" value="F:protein kinase activity"/>
    <property type="evidence" value="ECO:0007669"/>
    <property type="project" value="UniProtKB-ARBA"/>
</dbReference>
<dbReference type="CDD" id="cd00088">
    <property type="entry name" value="HPT"/>
    <property type="match status" value="1"/>
</dbReference>
<dbReference type="Pfam" id="PF01627">
    <property type="entry name" value="Hpt"/>
    <property type="match status" value="1"/>
</dbReference>
<dbReference type="PROSITE" id="PS50894">
    <property type="entry name" value="HPT"/>
    <property type="match status" value="1"/>
</dbReference>
<dbReference type="EMBL" id="VANS01000001">
    <property type="protein sequence ID" value="TMM54389.1"/>
    <property type="molecule type" value="Genomic_DNA"/>
</dbReference>
<dbReference type="InterPro" id="IPR036641">
    <property type="entry name" value="HPT_dom_sf"/>
</dbReference>
<dbReference type="OrthoDB" id="4350941at2"/>
<evidence type="ECO:0000256" key="2">
    <source>
        <dbReference type="PROSITE-ProRule" id="PRU00110"/>
    </source>
</evidence>
<evidence type="ECO:0000313" key="5">
    <source>
        <dbReference type="Proteomes" id="UP000309550"/>
    </source>
</evidence>
<evidence type="ECO:0000256" key="1">
    <source>
        <dbReference type="ARBA" id="ARBA00023012"/>
    </source>
</evidence>
<accession>A0A5S3PJ19</accession>
<protein>
    <submittedName>
        <fullName evidence="4">Hpt domain-containing protein</fullName>
    </submittedName>
</protein>
<sequence length="115" mass="12176">MTQAPIDLRVYDDLRQAAGADFVGELVTTFLDEAPGMIAELRRALQAGDPDGFRRAAHSLKSNANVFGAHALAAPARDLELTAGAQATPQVLALLDRVDAEFSRAAAALEGLHHD</sequence>
<dbReference type="Gene3D" id="1.20.120.160">
    <property type="entry name" value="HPT domain"/>
    <property type="match status" value="1"/>
</dbReference>
<feature type="domain" description="HPt" evidence="3">
    <location>
        <begin position="19"/>
        <end position="112"/>
    </location>
</feature>
<comment type="caution">
    <text evidence="4">The sequence shown here is derived from an EMBL/GenBank/DDBJ whole genome shotgun (WGS) entry which is preliminary data.</text>
</comment>
<gene>
    <name evidence="4" type="ORF">FDT80_01990</name>
</gene>